<evidence type="ECO:0000256" key="2">
    <source>
        <dbReference type="ARBA" id="ARBA00023002"/>
    </source>
</evidence>
<dbReference type="AlphaFoldDB" id="A0A0E3L9P7"/>
<comment type="subunit">
    <text evidence="1">Heterotetramer of one alpha, one beta, one delta and one gamma chain.</text>
</comment>
<organism evidence="5 6">
    <name type="scientific">Methanosarcina siciliae T4/M</name>
    <dbReference type="NCBI Taxonomy" id="1434120"/>
    <lineage>
        <taxon>Archaea</taxon>
        <taxon>Methanobacteriati</taxon>
        <taxon>Methanobacteriota</taxon>
        <taxon>Stenosarchaea group</taxon>
        <taxon>Methanomicrobia</taxon>
        <taxon>Methanosarcinales</taxon>
        <taxon>Methanosarcinaceae</taxon>
        <taxon>Methanosarcina</taxon>
    </lineage>
</organism>
<feature type="compositionally biased region" description="Polar residues" evidence="3">
    <location>
        <begin position="139"/>
        <end position="150"/>
    </location>
</feature>
<dbReference type="HOGENOM" id="CLU_058423_0_0_2"/>
<dbReference type="Proteomes" id="UP000033111">
    <property type="component" value="Chromosome"/>
</dbReference>
<dbReference type="CDD" id="cd03376">
    <property type="entry name" value="TPP_PFOR_porB_like"/>
    <property type="match status" value="1"/>
</dbReference>
<dbReference type="NCBIfam" id="NF008819">
    <property type="entry name" value="PRK11865.1"/>
    <property type="match status" value="1"/>
</dbReference>
<keyword evidence="5" id="KW-0670">Pyruvate</keyword>
<evidence type="ECO:0000313" key="6">
    <source>
        <dbReference type="Proteomes" id="UP000033111"/>
    </source>
</evidence>
<accession>A0A0E3L9P7</accession>
<dbReference type="InterPro" id="IPR011766">
    <property type="entry name" value="TPP_enzyme_TPP-bd"/>
</dbReference>
<evidence type="ECO:0000256" key="3">
    <source>
        <dbReference type="SAM" id="MobiDB-lite"/>
    </source>
</evidence>
<evidence type="ECO:0000313" key="5">
    <source>
        <dbReference type="EMBL" id="AKB30641.1"/>
    </source>
</evidence>
<dbReference type="EMBL" id="CP009506">
    <property type="protein sequence ID" value="AKB30641.1"/>
    <property type="molecule type" value="Genomic_DNA"/>
</dbReference>
<dbReference type="KEGG" id="msw:MSSIT_3922"/>
<dbReference type="GO" id="GO:0030976">
    <property type="term" value="F:thiamine pyrophosphate binding"/>
    <property type="evidence" value="ECO:0007669"/>
    <property type="project" value="InterPro"/>
</dbReference>
<dbReference type="PANTHER" id="PTHR42897:SF2">
    <property type="entry name" value="PYRUVATE SYNTHASE SUBUNIT PORB"/>
    <property type="match status" value="1"/>
</dbReference>
<proteinExistence type="predicted"/>
<dbReference type="InterPro" id="IPR029061">
    <property type="entry name" value="THDP-binding"/>
</dbReference>
<dbReference type="PANTHER" id="PTHR42897">
    <property type="entry name" value="PYRUVATE SYNTHASE SUBUNIT PORB"/>
    <property type="match status" value="1"/>
</dbReference>
<name>A0A0E3L9P7_9EURY</name>
<dbReference type="EC" id="1.2.7.1" evidence="5"/>
<dbReference type="Gene3D" id="3.40.50.970">
    <property type="match status" value="2"/>
</dbReference>
<dbReference type="OrthoDB" id="296931at2157"/>
<dbReference type="RefSeq" id="WP_048174345.1">
    <property type="nucleotide sequence ID" value="NZ_CP009506.1"/>
</dbReference>
<keyword evidence="6" id="KW-1185">Reference proteome</keyword>
<feature type="region of interest" description="Disordered" evidence="3">
    <location>
        <begin position="139"/>
        <end position="161"/>
    </location>
</feature>
<evidence type="ECO:0000256" key="1">
    <source>
        <dbReference type="ARBA" id="ARBA00011595"/>
    </source>
</evidence>
<gene>
    <name evidence="5" type="ORF">MSSIT_3922</name>
</gene>
<dbReference type="InterPro" id="IPR051479">
    <property type="entry name" value="PorB-like"/>
</dbReference>
<sequence>MSKPAPKTYLAPGHRGCAGCCDALAAKFMLMGAGPDCIVINPTGCLEVMTTPFPESAWQVPWIHSLFENGGAVASGVEAALKALGKKGNTKVIGVSGDGSTMDIGIRSLSGAFERGHDITYVCVDNEAYMNTGIQRSSGTPFDASTTTSPAGKVSFGNPRPKKDMPTIMAAHGSPYVATTSIGFPRDMMRKVKKATEIVGPTYIHSHAPCPTGWGFDGSKTIELAKLAVETCLWPMYEMENGEITQVRKVKNPRPVEEYLRAQKRFKHLFTMEGGEEEIAKIQAAADWNIKHYGLQ</sequence>
<dbReference type="PATRIC" id="fig|1434120.4.peg.5080"/>
<protein>
    <submittedName>
        <fullName evidence="5">Pyruvate:ferredoxin oxidoreductase, beta subunit</fullName>
        <ecNumber evidence="5">1.2.7.1</ecNumber>
    </submittedName>
</protein>
<dbReference type="SUPFAM" id="SSF52518">
    <property type="entry name" value="Thiamin diphosphate-binding fold (THDP-binding)"/>
    <property type="match status" value="1"/>
</dbReference>
<evidence type="ECO:0000259" key="4">
    <source>
        <dbReference type="Pfam" id="PF02775"/>
    </source>
</evidence>
<dbReference type="GeneID" id="24862877"/>
<feature type="domain" description="Thiamine pyrophosphate enzyme TPP-binding" evidence="4">
    <location>
        <begin position="43"/>
        <end position="205"/>
    </location>
</feature>
<dbReference type="GO" id="GO:0019164">
    <property type="term" value="F:pyruvate synthase activity"/>
    <property type="evidence" value="ECO:0007669"/>
    <property type="project" value="UniProtKB-EC"/>
</dbReference>
<keyword evidence="2 5" id="KW-0560">Oxidoreductase</keyword>
<dbReference type="Pfam" id="PF02775">
    <property type="entry name" value="TPP_enzyme_C"/>
    <property type="match status" value="1"/>
</dbReference>
<reference evidence="5 6" key="1">
    <citation type="submission" date="2014-07" db="EMBL/GenBank/DDBJ databases">
        <title>Methanogenic archaea and the global carbon cycle.</title>
        <authorList>
            <person name="Henriksen J.R."/>
            <person name="Luke J."/>
            <person name="Reinhart S."/>
            <person name="Benedict M.N."/>
            <person name="Youngblut N.D."/>
            <person name="Metcalf M.E."/>
            <person name="Whitaker R.J."/>
            <person name="Metcalf W.W."/>
        </authorList>
    </citation>
    <scope>NUCLEOTIDE SEQUENCE [LARGE SCALE GENOMIC DNA]</scope>
    <source>
        <strain evidence="5 6">T4/M</strain>
    </source>
</reference>